<keyword evidence="2" id="KW-1185">Reference proteome</keyword>
<gene>
    <name evidence="1" type="ORF">R1sor_007349</name>
</gene>
<sequence>MDNLLPATEVEADLLWAVLDEAEILRPPIRHEVTNRRRYNTMITALRDEAGFPVWAHGLWNTRSVPPHTGFGTLLEGLDGYYRAGIEVGVGGYNFSDVPDGATITLQQRYALTGEIPVRNPSSAGSSTRSSS</sequence>
<reference evidence="1 2" key="1">
    <citation type="submission" date="2024-09" db="EMBL/GenBank/DDBJ databases">
        <title>Chromosome-scale assembly of Riccia sorocarpa.</title>
        <authorList>
            <person name="Paukszto L."/>
        </authorList>
    </citation>
    <scope>NUCLEOTIDE SEQUENCE [LARGE SCALE GENOMIC DNA]</scope>
    <source>
        <strain evidence="1">LP-2024</strain>
        <tissue evidence="1">Aerial parts of the thallus</tissue>
    </source>
</reference>
<comment type="caution">
    <text evidence="1">The sequence shown here is derived from an EMBL/GenBank/DDBJ whole genome shotgun (WGS) entry which is preliminary data.</text>
</comment>
<evidence type="ECO:0000313" key="2">
    <source>
        <dbReference type="Proteomes" id="UP001633002"/>
    </source>
</evidence>
<dbReference type="AlphaFoldDB" id="A0ABD3HQJ0"/>
<evidence type="ECO:0000313" key="1">
    <source>
        <dbReference type="EMBL" id="KAL3693698.1"/>
    </source>
</evidence>
<dbReference type="Proteomes" id="UP001633002">
    <property type="component" value="Unassembled WGS sequence"/>
</dbReference>
<organism evidence="1 2">
    <name type="scientific">Riccia sorocarpa</name>
    <dbReference type="NCBI Taxonomy" id="122646"/>
    <lineage>
        <taxon>Eukaryota</taxon>
        <taxon>Viridiplantae</taxon>
        <taxon>Streptophyta</taxon>
        <taxon>Embryophyta</taxon>
        <taxon>Marchantiophyta</taxon>
        <taxon>Marchantiopsida</taxon>
        <taxon>Marchantiidae</taxon>
        <taxon>Marchantiales</taxon>
        <taxon>Ricciaceae</taxon>
        <taxon>Riccia</taxon>
    </lineage>
</organism>
<accession>A0ABD3HQJ0</accession>
<proteinExistence type="predicted"/>
<protein>
    <submittedName>
        <fullName evidence="1">Uncharacterized protein</fullName>
    </submittedName>
</protein>
<name>A0ABD3HQJ0_9MARC</name>
<dbReference type="EMBL" id="JBJQOH010000003">
    <property type="protein sequence ID" value="KAL3693698.1"/>
    <property type="molecule type" value="Genomic_DNA"/>
</dbReference>